<dbReference type="AlphaFoldDB" id="A0A0E9Q9Y9"/>
<reference evidence="1" key="2">
    <citation type="journal article" date="2015" name="Fish Shellfish Immunol.">
        <title>Early steps in the European eel (Anguilla anguilla)-Vibrio vulnificus interaction in the gills: Role of the RtxA13 toxin.</title>
        <authorList>
            <person name="Callol A."/>
            <person name="Pajuelo D."/>
            <person name="Ebbesson L."/>
            <person name="Teles M."/>
            <person name="MacKenzie S."/>
            <person name="Amaro C."/>
        </authorList>
    </citation>
    <scope>NUCLEOTIDE SEQUENCE</scope>
</reference>
<sequence>MKGFLMKPIQNMRRRSTIIMFCTANEGSASNSIIKL</sequence>
<organism evidence="1">
    <name type="scientific">Anguilla anguilla</name>
    <name type="common">European freshwater eel</name>
    <name type="synonym">Muraena anguilla</name>
    <dbReference type="NCBI Taxonomy" id="7936"/>
    <lineage>
        <taxon>Eukaryota</taxon>
        <taxon>Metazoa</taxon>
        <taxon>Chordata</taxon>
        <taxon>Craniata</taxon>
        <taxon>Vertebrata</taxon>
        <taxon>Euteleostomi</taxon>
        <taxon>Actinopterygii</taxon>
        <taxon>Neopterygii</taxon>
        <taxon>Teleostei</taxon>
        <taxon>Anguilliformes</taxon>
        <taxon>Anguillidae</taxon>
        <taxon>Anguilla</taxon>
    </lineage>
</organism>
<accession>A0A0E9Q9Y9</accession>
<name>A0A0E9Q9Y9_ANGAN</name>
<proteinExistence type="predicted"/>
<evidence type="ECO:0000313" key="1">
    <source>
        <dbReference type="EMBL" id="JAH13155.1"/>
    </source>
</evidence>
<reference evidence="1" key="1">
    <citation type="submission" date="2014-11" db="EMBL/GenBank/DDBJ databases">
        <authorList>
            <person name="Amaro Gonzalez C."/>
        </authorList>
    </citation>
    <scope>NUCLEOTIDE SEQUENCE</scope>
</reference>
<protein>
    <submittedName>
        <fullName evidence="1">Uncharacterized protein</fullName>
    </submittedName>
</protein>
<dbReference type="EMBL" id="GBXM01095422">
    <property type="protein sequence ID" value="JAH13155.1"/>
    <property type="molecule type" value="Transcribed_RNA"/>
</dbReference>